<evidence type="ECO:0000256" key="11">
    <source>
        <dbReference type="ARBA" id="ARBA00022989"/>
    </source>
</evidence>
<dbReference type="GO" id="GO:0005886">
    <property type="term" value="C:plasma membrane"/>
    <property type="evidence" value="ECO:0007669"/>
    <property type="project" value="UniProtKB-SubCell"/>
</dbReference>
<keyword evidence="13" id="KW-1015">Disulfide bond</keyword>
<organism evidence="21 22">
    <name type="scientific">Parnassius apollo</name>
    <name type="common">Apollo butterfly</name>
    <name type="synonym">Papilio apollo</name>
    <dbReference type="NCBI Taxonomy" id="110799"/>
    <lineage>
        <taxon>Eukaryota</taxon>
        <taxon>Metazoa</taxon>
        <taxon>Ecdysozoa</taxon>
        <taxon>Arthropoda</taxon>
        <taxon>Hexapoda</taxon>
        <taxon>Insecta</taxon>
        <taxon>Pterygota</taxon>
        <taxon>Neoptera</taxon>
        <taxon>Endopterygota</taxon>
        <taxon>Lepidoptera</taxon>
        <taxon>Glossata</taxon>
        <taxon>Ditrysia</taxon>
        <taxon>Papilionoidea</taxon>
        <taxon>Papilionidae</taxon>
        <taxon>Parnassiinae</taxon>
        <taxon>Parnassini</taxon>
        <taxon>Parnassius</taxon>
        <taxon>Parnassius</taxon>
    </lineage>
</organism>
<feature type="region of interest" description="Disordered" evidence="17">
    <location>
        <begin position="499"/>
        <end position="527"/>
    </location>
</feature>
<evidence type="ECO:0000256" key="16">
    <source>
        <dbReference type="ARBA" id="ARBA00031262"/>
    </source>
</evidence>
<keyword evidence="11 18" id="KW-1133">Transmembrane helix</keyword>
<dbReference type="Proteomes" id="UP000691718">
    <property type="component" value="Unassembled WGS sequence"/>
</dbReference>
<accession>A0A8S3WIL3</accession>
<keyword evidence="10" id="KW-0378">Hydrolase</keyword>
<comment type="catalytic activity">
    <reaction evidence="1">
        <text>Hydrolysis of (1-&gt;4)-beta-linkages between N-acetylmuramic acid and N-acetyl-D-glucosamine residues in a peptidoglycan and between N-acetyl-D-glucosamine residues in chitodextrins.</text>
        <dbReference type="EC" id="3.2.1.17"/>
    </reaction>
</comment>
<evidence type="ECO:0000256" key="5">
    <source>
        <dbReference type="ARBA" id="ARBA00020438"/>
    </source>
</evidence>
<evidence type="ECO:0000256" key="3">
    <source>
        <dbReference type="ARBA" id="ARBA00010532"/>
    </source>
</evidence>
<evidence type="ECO:0000256" key="14">
    <source>
        <dbReference type="ARBA" id="ARBA00023180"/>
    </source>
</evidence>
<reference evidence="21" key="1">
    <citation type="submission" date="2021-04" db="EMBL/GenBank/DDBJ databases">
        <authorList>
            <person name="Tunstrom K."/>
        </authorList>
    </citation>
    <scope>NUCLEOTIDE SEQUENCE</scope>
</reference>
<evidence type="ECO:0000256" key="18">
    <source>
        <dbReference type="SAM" id="Phobius"/>
    </source>
</evidence>
<evidence type="ECO:0000256" key="12">
    <source>
        <dbReference type="ARBA" id="ARBA00023136"/>
    </source>
</evidence>
<keyword evidence="15" id="KW-0326">Glycosidase</keyword>
<gene>
    <name evidence="21" type="ORF">PAPOLLO_LOCUS6746</name>
</gene>
<dbReference type="GO" id="GO:0042742">
    <property type="term" value="P:defense response to bacterium"/>
    <property type="evidence" value="ECO:0007669"/>
    <property type="project" value="UniProtKB-KW"/>
</dbReference>
<evidence type="ECO:0000313" key="22">
    <source>
        <dbReference type="Proteomes" id="UP000691718"/>
    </source>
</evidence>
<keyword evidence="6" id="KW-1003">Cell membrane</keyword>
<evidence type="ECO:0000256" key="13">
    <source>
        <dbReference type="ARBA" id="ARBA00023157"/>
    </source>
</evidence>
<dbReference type="EC" id="3.2.1.17" evidence="4"/>
<dbReference type="OrthoDB" id="195015at2759"/>
<dbReference type="InterPro" id="IPR002159">
    <property type="entry name" value="CD36_fam"/>
</dbReference>
<feature type="signal peptide" evidence="19">
    <location>
        <begin position="1"/>
        <end position="17"/>
    </location>
</feature>
<dbReference type="SMART" id="SM00263">
    <property type="entry name" value="LYZ1"/>
    <property type="match status" value="1"/>
</dbReference>
<comment type="caution">
    <text evidence="21">The sequence shown here is derived from an EMBL/GenBank/DDBJ whole genome shotgun (WGS) entry which is preliminary data.</text>
</comment>
<keyword evidence="14" id="KW-0325">Glycoprotein</keyword>
<dbReference type="GO" id="GO:0031640">
    <property type="term" value="P:killing of cells of another organism"/>
    <property type="evidence" value="ECO:0007669"/>
    <property type="project" value="UniProtKB-KW"/>
</dbReference>
<dbReference type="Pfam" id="PF01130">
    <property type="entry name" value="CD36"/>
    <property type="match status" value="1"/>
</dbReference>
<feature type="domain" description="Glycosyl hydrolases family 22 (GH22)" evidence="20">
    <location>
        <begin position="81"/>
        <end position="99"/>
    </location>
</feature>
<keyword evidence="7" id="KW-0929">Antimicrobial</keyword>
<feature type="transmembrane region" description="Helical" evidence="18">
    <location>
        <begin position="750"/>
        <end position="774"/>
    </location>
</feature>
<dbReference type="GO" id="GO:0003796">
    <property type="term" value="F:lysozyme activity"/>
    <property type="evidence" value="ECO:0007669"/>
    <property type="project" value="UniProtKB-EC"/>
</dbReference>
<evidence type="ECO:0000256" key="9">
    <source>
        <dbReference type="ARBA" id="ARBA00022692"/>
    </source>
</evidence>
<evidence type="ECO:0000256" key="1">
    <source>
        <dbReference type="ARBA" id="ARBA00000632"/>
    </source>
</evidence>
<proteinExistence type="inferred from homology"/>
<protein>
    <recommendedName>
        <fullName evidence="5">Lysozyme</fullName>
        <ecNumber evidence="4">3.2.1.17</ecNumber>
    </recommendedName>
    <alternativeName>
        <fullName evidence="16">1,4-beta-N-acetylmuramidase</fullName>
    </alternativeName>
</protein>
<keyword evidence="9 18" id="KW-0812">Transmembrane</keyword>
<evidence type="ECO:0000256" key="15">
    <source>
        <dbReference type="ARBA" id="ARBA00023295"/>
    </source>
</evidence>
<dbReference type="InterPro" id="IPR019799">
    <property type="entry name" value="Glyco_hydro_22_CS"/>
</dbReference>
<dbReference type="PROSITE" id="PS51348">
    <property type="entry name" value="GLYCOSYL_HYDROL_F22_2"/>
    <property type="match status" value="1"/>
</dbReference>
<evidence type="ECO:0000313" key="21">
    <source>
        <dbReference type="EMBL" id="CAG4962222.1"/>
    </source>
</evidence>
<feature type="compositionally biased region" description="Low complexity" evidence="17">
    <location>
        <begin position="502"/>
        <end position="511"/>
    </location>
</feature>
<dbReference type="AlphaFoldDB" id="A0A8S3WIL3"/>
<evidence type="ECO:0000256" key="17">
    <source>
        <dbReference type="SAM" id="MobiDB-lite"/>
    </source>
</evidence>
<evidence type="ECO:0000256" key="8">
    <source>
        <dbReference type="ARBA" id="ARBA00022638"/>
    </source>
</evidence>
<evidence type="ECO:0000256" key="6">
    <source>
        <dbReference type="ARBA" id="ARBA00022475"/>
    </source>
</evidence>
<keyword evidence="22" id="KW-1185">Reference proteome</keyword>
<evidence type="ECO:0000256" key="2">
    <source>
        <dbReference type="ARBA" id="ARBA00004236"/>
    </source>
</evidence>
<evidence type="ECO:0000259" key="20">
    <source>
        <dbReference type="PROSITE" id="PS00128"/>
    </source>
</evidence>
<keyword evidence="19" id="KW-0732">Signal</keyword>
<sequence length="785" mass="89011">MYSLALLMSTLLALAGARIYERCELARDLIKLGIRGEHIATWVCIAYHESRFDTAARNGYSGDHGLLQISEIYWCGPGKACGLPCSALRDDDISNDVECALTIYEEHTRLQGDGFLAWVVYPQHCRHNAKKYLADCDISVKDLNYNVEGRSRSWHKHDFYPTVNVTLSNAVQSVAVPQSEKSFPTYLSIISMLRRKFEQDFEEDYYHKQNVNWSQFKIGNVDKLKLPNFNLKPNYDFLQPVATQITTTSTTTMQPEPQYKPVKPWRTIETNQFRRRMMPFNKKSSEEYINRKNYLNTFQSTTPLPSTILAISTTQNSSVYNPPNVKKTIQNTQHKINNMSYFTVSPVLNPSFPIQVSLPVTTFSPLVTRKLSNSSDMSLTQETPKKIPSIKETTKYIMKSTWETYSPWTTPLSISKEISTTQKSVQNWTTKRLNIDKTKTTVKQQQQFSTPSFSKTLTTRPLATAKGYSKENKESSKITALSIQEMSTTVKPKALSVNGALNNKNSSQSKSANDEHSTRRSQVSAWRRGKSWSNDYDNVTYFDRNVTFKPVLTSTSTISPYRRPGKYENSRDITFLTNHTTKSGSAQSPLKFTKANEGNDKQTVKVTGLITQATPRTTFSIFDLYLNPTQRPQLPTYKFAFTSNNVSAPLVMSYPHFLFADSVYSSGVIGLNPEVEEHRVFLDLEPNTGTIVRGAKRAQFNIFLRPITSVTATNNLNTTLTPIVWFEEGIELPEELVDMLRNRMLMPLNLVSILLPVVIALCCVVFIVGVVIIVKVKLCNKDISK</sequence>
<dbReference type="InterPro" id="IPR001916">
    <property type="entry name" value="Glyco_hydro_22"/>
</dbReference>
<dbReference type="EMBL" id="CAJQZP010000444">
    <property type="protein sequence ID" value="CAG4962222.1"/>
    <property type="molecule type" value="Genomic_DNA"/>
</dbReference>
<evidence type="ECO:0000256" key="19">
    <source>
        <dbReference type="SAM" id="SignalP"/>
    </source>
</evidence>
<dbReference type="PANTHER" id="PTHR11407:SF63">
    <property type="entry name" value="LYSOZYME C"/>
    <property type="match status" value="1"/>
</dbReference>
<dbReference type="Pfam" id="PF00062">
    <property type="entry name" value="Lys"/>
    <property type="match status" value="1"/>
</dbReference>
<comment type="similarity">
    <text evidence="3">Belongs to the CD36 family.</text>
</comment>
<evidence type="ECO:0000256" key="4">
    <source>
        <dbReference type="ARBA" id="ARBA00012732"/>
    </source>
</evidence>
<feature type="chain" id="PRO_5035905318" description="Lysozyme" evidence="19">
    <location>
        <begin position="18"/>
        <end position="785"/>
    </location>
</feature>
<comment type="subcellular location">
    <subcellularLocation>
        <location evidence="2">Cell membrane</location>
    </subcellularLocation>
</comment>
<evidence type="ECO:0000256" key="7">
    <source>
        <dbReference type="ARBA" id="ARBA00022529"/>
    </source>
</evidence>
<keyword evidence="12 18" id="KW-0472">Membrane</keyword>
<name>A0A8S3WIL3_PARAO</name>
<dbReference type="CDD" id="cd16899">
    <property type="entry name" value="LYZ_C_invert"/>
    <property type="match status" value="1"/>
</dbReference>
<dbReference type="PANTHER" id="PTHR11407">
    <property type="entry name" value="LYSOZYME C"/>
    <property type="match status" value="1"/>
</dbReference>
<dbReference type="PROSITE" id="PS00128">
    <property type="entry name" value="GLYCOSYL_HYDROL_F22_1"/>
    <property type="match status" value="1"/>
</dbReference>
<keyword evidence="8" id="KW-0081">Bacteriolytic enzyme</keyword>
<evidence type="ECO:0000256" key="10">
    <source>
        <dbReference type="ARBA" id="ARBA00022801"/>
    </source>
</evidence>